<dbReference type="RefSeq" id="WP_244888228.1">
    <property type="nucleotide sequence ID" value="NZ_JOEI01000007.1"/>
</dbReference>
<dbReference type="STRING" id="1440053.GCA_000718095_01974"/>
<dbReference type="Gene3D" id="3.30.565.10">
    <property type="entry name" value="Histidine kinase-like ATPase, C-terminal domain"/>
    <property type="match status" value="1"/>
</dbReference>
<keyword evidence="1" id="KW-0808">Transferase</keyword>
<protein>
    <recommendedName>
        <fullName evidence="3">Histidine kinase/HSP90-like ATPase domain-containing protein</fullName>
    </recommendedName>
</protein>
<organism evidence="4 5">
    <name type="scientific">Streptomyces scopuliridis RB72</name>
    <dbReference type="NCBI Taxonomy" id="1440053"/>
    <lineage>
        <taxon>Bacteria</taxon>
        <taxon>Bacillati</taxon>
        <taxon>Actinomycetota</taxon>
        <taxon>Actinomycetes</taxon>
        <taxon>Kitasatosporales</taxon>
        <taxon>Streptomycetaceae</taxon>
        <taxon>Streptomyces</taxon>
    </lineage>
</organism>
<feature type="region of interest" description="Disordered" evidence="2">
    <location>
        <begin position="128"/>
        <end position="151"/>
    </location>
</feature>
<keyword evidence="5" id="KW-1185">Reference proteome</keyword>
<dbReference type="CDD" id="cd16936">
    <property type="entry name" value="HATPase_RsbW-like"/>
    <property type="match status" value="1"/>
</dbReference>
<dbReference type="PANTHER" id="PTHR35526:SF3">
    <property type="entry name" value="ANTI-SIGMA-F FACTOR RSBW"/>
    <property type="match status" value="1"/>
</dbReference>
<proteinExistence type="predicted"/>
<evidence type="ECO:0000259" key="3">
    <source>
        <dbReference type="Pfam" id="PF13581"/>
    </source>
</evidence>
<dbReference type="EMBL" id="AZSP01000057">
    <property type="protein sequence ID" value="PVE12841.1"/>
    <property type="molecule type" value="Genomic_DNA"/>
</dbReference>
<evidence type="ECO:0000256" key="2">
    <source>
        <dbReference type="SAM" id="MobiDB-lite"/>
    </source>
</evidence>
<dbReference type="AlphaFoldDB" id="A0A2T7TCM2"/>
<sequence length="186" mass="20555">MPAVRARVRETLEKWGLNDLAPDVELAACELVTNAVVHCRVTFAEIEVSVQVAGNDLMLEIADPDRDRHPLLRAGCPEGEEGGRGLLLVAALADAWGCRELEYGKCVGALRHHRGVGMRHLLRRVFGQRRQSRRPPRIEPPPPALLHAPPVPVPTPEIWDALLTLARHHRAERSCGGEEGRPPWVG</sequence>
<evidence type="ECO:0000256" key="1">
    <source>
        <dbReference type="ARBA" id="ARBA00022527"/>
    </source>
</evidence>
<gene>
    <name evidence="4" type="ORF">Y717_27185</name>
</gene>
<feature type="compositionally biased region" description="Pro residues" evidence="2">
    <location>
        <begin position="138"/>
        <end position="151"/>
    </location>
</feature>
<name>A0A2T7TCM2_9ACTN</name>
<keyword evidence="1" id="KW-0723">Serine/threonine-protein kinase</keyword>
<comment type="caution">
    <text evidence="4">The sequence shown here is derived from an EMBL/GenBank/DDBJ whole genome shotgun (WGS) entry which is preliminary data.</text>
</comment>
<dbReference type="Proteomes" id="UP000245992">
    <property type="component" value="Unassembled WGS sequence"/>
</dbReference>
<evidence type="ECO:0000313" key="5">
    <source>
        <dbReference type="Proteomes" id="UP000245992"/>
    </source>
</evidence>
<dbReference type="InterPro" id="IPR003594">
    <property type="entry name" value="HATPase_dom"/>
</dbReference>
<feature type="domain" description="Histidine kinase/HSP90-like ATPase" evidence="3">
    <location>
        <begin position="2"/>
        <end position="102"/>
    </location>
</feature>
<evidence type="ECO:0000313" key="4">
    <source>
        <dbReference type="EMBL" id="PVE12841.1"/>
    </source>
</evidence>
<accession>A0A2T7TCM2</accession>
<dbReference type="PANTHER" id="PTHR35526">
    <property type="entry name" value="ANTI-SIGMA-F FACTOR RSBW-RELATED"/>
    <property type="match status" value="1"/>
</dbReference>
<dbReference type="GO" id="GO:0004674">
    <property type="term" value="F:protein serine/threonine kinase activity"/>
    <property type="evidence" value="ECO:0007669"/>
    <property type="project" value="UniProtKB-KW"/>
</dbReference>
<dbReference type="InterPro" id="IPR050267">
    <property type="entry name" value="Anti-sigma-factor_SerPK"/>
</dbReference>
<keyword evidence="1" id="KW-0418">Kinase</keyword>
<reference evidence="4 5" key="1">
    <citation type="submission" date="2013-12" db="EMBL/GenBank/DDBJ databases">
        <title>Annotated genome of Streptomyces scopuliridis.</title>
        <authorList>
            <person name="Olson J.B."/>
        </authorList>
    </citation>
    <scope>NUCLEOTIDE SEQUENCE [LARGE SCALE GENOMIC DNA]</scope>
    <source>
        <strain evidence="4 5">RB72</strain>
    </source>
</reference>
<dbReference type="InterPro" id="IPR036890">
    <property type="entry name" value="HATPase_C_sf"/>
</dbReference>
<dbReference type="Pfam" id="PF13581">
    <property type="entry name" value="HATPase_c_2"/>
    <property type="match status" value="1"/>
</dbReference>